<keyword evidence="3" id="KW-1185">Reference proteome</keyword>
<reference evidence="2" key="2">
    <citation type="submission" date="2020-11" db="EMBL/GenBank/DDBJ databases">
        <authorList>
            <person name="McCartney M.A."/>
            <person name="Auch B."/>
            <person name="Kono T."/>
            <person name="Mallez S."/>
            <person name="Becker A."/>
            <person name="Gohl D.M."/>
            <person name="Silverstein K.A.T."/>
            <person name="Koren S."/>
            <person name="Bechman K.B."/>
            <person name="Herman A."/>
            <person name="Abrahante J.E."/>
            <person name="Garbe J."/>
        </authorList>
    </citation>
    <scope>NUCLEOTIDE SEQUENCE</scope>
    <source>
        <strain evidence="2">Duluth1</strain>
        <tissue evidence="2">Whole animal</tissue>
    </source>
</reference>
<proteinExistence type="predicted"/>
<evidence type="ECO:0000313" key="3">
    <source>
        <dbReference type="Proteomes" id="UP000828390"/>
    </source>
</evidence>
<sequence>MMMTTGMTKRLKRNWKKKKNLAADDEPEKNLNKRATMALVRSPERSRFIKSLPNVKLDLDIVQTNTLVKFHHN</sequence>
<comment type="caution">
    <text evidence="2">The sequence shown here is derived from an EMBL/GenBank/DDBJ whole genome shotgun (WGS) entry which is preliminary data.</text>
</comment>
<gene>
    <name evidence="2" type="ORF">DPMN_041145</name>
</gene>
<reference evidence="2" key="1">
    <citation type="journal article" date="2019" name="bioRxiv">
        <title>The Genome of the Zebra Mussel, Dreissena polymorpha: A Resource for Invasive Species Research.</title>
        <authorList>
            <person name="McCartney M.A."/>
            <person name="Auch B."/>
            <person name="Kono T."/>
            <person name="Mallez S."/>
            <person name="Zhang Y."/>
            <person name="Obille A."/>
            <person name="Becker A."/>
            <person name="Abrahante J.E."/>
            <person name="Garbe J."/>
            <person name="Badalamenti J.P."/>
            <person name="Herman A."/>
            <person name="Mangelson H."/>
            <person name="Liachko I."/>
            <person name="Sullivan S."/>
            <person name="Sone E.D."/>
            <person name="Koren S."/>
            <person name="Silverstein K.A.T."/>
            <person name="Beckman K.B."/>
            <person name="Gohl D.M."/>
        </authorList>
    </citation>
    <scope>NUCLEOTIDE SEQUENCE</scope>
    <source>
        <strain evidence="2">Duluth1</strain>
        <tissue evidence="2">Whole animal</tissue>
    </source>
</reference>
<dbReference type="Proteomes" id="UP000828390">
    <property type="component" value="Unassembled WGS sequence"/>
</dbReference>
<evidence type="ECO:0000256" key="1">
    <source>
        <dbReference type="SAM" id="MobiDB-lite"/>
    </source>
</evidence>
<feature type="compositionally biased region" description="Basic residues" evidence="1">
    <location>
        <begin position="9"/>
        <end position="20"/>
    </location>
</feature>
<feature type="region of interest" description="Disordered" evidence="1">
    <location>
        <begin position="1"/>
        <end position="27"/>
    </location>
</feature>
<dbReference type="AlphaFoldDB" id="A0A9D4CWA8"/>
<evidence type="ECO:0000313" key="2">
    <source>
        <dbReference type="EMBL" id="KAH3734701.1"/>
    </source>
</evidence>
<accession>A0A9D4CWA8</accession>
<protein>
    <submittedName>
        <fullName evidence="2">Uncharacterized protein</fullName>
    </submittedName>
</protein>
<dbReference type="EMBL" id="JAIWYP010000011">
    <property type="protein sequence ID" value="KAH3734701.1"/>
    <property type="molecule type" value="Genomic_DNA"/>
</dbReference>
<organism evidence="2 3">
    <name type="scientific">Dreissena polymorpha</name>
    <name type="common">Zebra mussel</name>
    <name type="synonym">Mytilus polymorpha</name>
    <dbReference type="NCBI Taxonomy" id="45954"/>
    <lineage>
        <taxon>Eukaryota</taxon>
        <taxon>Metazoa</taxon>
        <taxon>Spiralia</taxon>
        <taxon>Lophotrochozoa</taxon>
        <taxon>Mollusca</taxon>
        <taxon>Bivalvia</taxon>
        <taxon>Autobranchia</taxon>
        <taxon>Heteroconchia</taxon>
        <taxon>Euheterodonta</taxon>
        <taxon>Imparidentia</taxon>
        <taxon>Neoheterodontei</taxon>
        <taxon>Myida</taxon>
        <taxon>Dreissenoidea</taxon>
        <taxon>Dreissenidae</taxon>
        <taxon>Dreissena</taxon>
    </lineage>
</organism>
<name>A0A9D4CWA8_DREPO</name>